<dbReference type="Gene3D" id="3.40.1010.20">
    <property type="entry name" value="4-hydroxy-3-methylbut-2-enyl diphosphate reductase, catalytic domain"/>
    <property type="match status" value="2"/>
</dbReference>
<feature type="binding site" evidence="5">
    <location>
        <position position="41"/>
    </location>
    <ligand>
        <name>dimethylallyl diphosphate</name>
        <dbReference type="ChEBI" id="CHEBI:57623"/>
    </ligand>
</feature>
<feature type="binding site" evidence="5">
    <location>
        <position position="260"/>
    </location>
    <ligand>
        <name>(2E)-4-hydroxy-3-methylbut-2-enyl diphosphate</name>
        <dbReference type="ChEBI" id="CHEBI:128753"/>
    </ligand>
</feature>
<feature type="binding site" evidence="5">
    <location>
        <position position="216"/>
    </location>
    <ligand>
        <name>(2E)-4-hydroxy-3-methylbut-2-enyl diphosphate</name>
        <dbReference type="ChEBI" id="CHEBI:128753"/>
    </ligand>
</feature>
<comment type="caution">
    <text evidence="5">Lacks conserved residue(s) required for the propagation of feature annotation.</text>
</comment>
<feature type="binding site" evidence="5">
    <location>
        <position position="188"/>
    </location>
    <ligand>
        <name>[4Fe-4S] cluster</name>
        <dbReference type="ChEBI" id="CHEBI:49883"/>
    </ligand>
</feature>
<evidence type="ECO:0000256" key="6">
    <source>
        <dbReference type="SAM" id="MobiDB-lite"/>
    </source>
</evidence>
<feature type="binding site" evidence="5">
    <location>
        <position position="73"/>
    </location>
    <ligand>
        <name>isopentenyl diphosphate</name>
        <dbReference type="ChEBI" id="CHEBI:128769"/>
    </ligand>
</feature>
<keyword evidence="4 5" id="KW-0411">Iron-sulfur</keyword>
<feature type="binding site" evidence="5">
    <location>
        <position position="73"/>
    </location>
    <ligand>
        <name>dimethylallyl diphosphate</name>
        <dbReference type="ChEBI" id="CHEBI:57623"/>
    </ligand>
</feature>
<comment type="similarity">
    <text evidence="5">Belongs to the IspH family.</text>
</comment>
<dbReference type="CDD" id="cd13944">
    <property type="entry name" value="lytB_ispH"/>
    <property type="match status" value="1"/>
</dbReference>
<feature type="binding site" evidence="5">
    <location>
        <position position="123"/>
    </location>
    <ligand>
        <name>(2E)-4-hydroxy-3-methylbut-2-enyl diphosphate</name>
        <dbReference type="ChEBI" id="CHEBI:128753"/>
    </ligand>
</feature>
<reference evidence="7 8" key="1">
    <citation type="submission" date="2010-08" db="EMBL/GenBank/DDBJ databases">
        <authorList>
            <person name="Durkin A.S."/>
            <person name="Madupu R."/>
            <person name="Torralba M."/>
            <person name="Gillis M."/>
            <person name="Methe B."/>
            <person name="Sutton G."/>
            <person name="Nelson K.E."/>
        </authorList>
    </citation>
    <scope>NUCLEOTIDE SEQUENCE [LARGE SCALE GENOMIC DNA]</scope>
    <source>
        <strain evidence="7 8">PB189-T1-4</strain>
    </source>
</reference>
<evidence type="ECO:0000256" key="1">
    <source>
        <dbReference type="ARBA" id="ARBA00022485"/>
    </source>
</evidence>
<organism evidence="7 8">
    <name type="scientific">Fannyhessea vaginae PB189-T1-4</name>
    <dbReference type="NCBI Taxonomy" id="866774"/>
    <lineage>
        <taxon>Bacteria</taxon>
        <taxon>Bacillati</taxon>
        <taxon>Actinomycetota</taxon>
        <taxon>Coriobacteriia</taxon>
        <taxon>Coriobacteriales</taxon>
        <taxon>Atopobiaceae</taxon>
        <taxon>Fannyhessea</taxon>
    </lineage>
</organism>
<comment type="function">
    <text evidence="5">Catalyzes the conversion of 1-hydroxy-2-methyl-2-(E)-butenyl 4-diphosphate (HMBPP) into a mixture of isopentenyl diphosphate (IPP) and dimethylallyl diphosphate (DMAPP). Acts in the terminal step of the DOXP/MEP pathway for isoprenoid precursor biosynthesis.</text>
</comment>
<name>A0ABP2J6F4_9ACTN</name>
<keyword evidence="5" id="KW-0414">Isoprene biosynthesis</keyword>
<feature type="binding site" evidence="5">
    <location>
        <position position="73"/>
    </location>
    <ligand>
        <name>(2E)-4-hydroxy-3-methylbut-2-enyl diphosphate</name>
        <dbReference type="ChEBI" id="CHEBI:128753"/>
    </ligand>
</feature>
<accession>A0ABP2J6F4</accession>
<comment type="pathway">
    <text evidence="5">Isoprenoid biosynthesis; dimethylallyl diphosphate biosynthesis; dimethylallyl diphosphate from (2E)-4-hydroxy-3-methylbutenyl diphosphate: step 1/1.</text>
</comment>
<dbReference type="RefSeq" id="WP_006303488.1">
    <property type="nucleotide sequence ID" value="NZ_AEDQ01000003.1"/>
</dbReference>
<dbReference type="EMBL" id="AEDQ01000003">
    <property type="protein sequence ID" value="EFL44713.1"/>
    <property type="molecule type" value="Genomic_DNA"/>
</dbReference>
<comment type="pathway">
    <text evidence="5">Isoprenoid biosynthesis; isopentenyl diphosphate biosynthesis via DXP pathway; isopentenyl diphosphate from 1-deoxy-D-xylulose 5-phosphate: step 6/6.</text>
</comment>
<protein>
    <recommendedName>
        <fullName evidence="5">4-hydroxy-3-methylbut-2-enyl diphosphate reductase</fullName>
        <shortName evidence="5">HMBPP reductase</shortName>
        <ecNumber evidence="5">1.17.7.4</ecNumber>
    </recommendedName>
</protein>
<keyword evidence="8" id="KW-1185">Reference proteome</keyword>
<evidence type="ECO:0000313" key="7">
    <source>
        <dbReference type="EMBL" id="EFL44713.1"/>
    </source>
</evidence>
<dbReference type="Gene3D" id="3.40.50.11270">
    <property type="match status" value="1"/>
</dbReference>
<evidence type="ECO:0000256" key="2">
    <source>
        <dbReference type="ARBA" id="ARBA00022723"/>
    </source>
</evidence>
<feature type="binding site" evidence="5">
    <location>
        <position position="95"/>
    </location>
    <ligand>
        <name>[4Fe-4S] cluster</name>
        <dbReference type="ChEBI" id="CHEBI:49883"/>
    </ligand>
</feature>
<comment type="caution">
    <text evidence="7">The sequence shown here is derived from an EMBL/GenBank/DDBJ whole genome shotgun (WGS) entry which is preliminary data.</text>
</comment>
<feature type="region of interest" description="Disordered" evidence="6">
    <location>
        <begin position="284"/>
        <end position="309"/>
    </location>
</feature>
<feature type="binding site" evidence="5">
    <location>
        <position position="218"/>
    </location>
    <ligand>
        <name>isopentenyl diphosphate</name>
        <dbReference type="ChEBI" id="CHEBI:128769"/>
    </ligand>
</feature>
<feature type="binding site" evidence="5">
    <location>
        <position position="12"/>
    </location>
    <ligand>
        <name>[4Fe-4S] cluster</name>
        <dbReference type="ChEBI" id="CHEBI:49883"/>
    </ligand>
</feature>
<evidence type="ECO:0000256" key="5">
    <source>
        <dbReference type="HAMAP-Rule" id="MF_00191"/>
    </source>
</evidence>
<sequence length="309" mass="32878">MHIRIATDAGACFGVNRALDMVQKLSKTTHGSIHTLGPLIHNPTVVSKLANQGVQPIASADEVAGDALVLRTHGVTPDEEARAYKSHTVVLDATCPFVIRAHKAAQTFEREGYQVLVFGEKGHPEVIATLGYAKNSICVECPEDLDTITLKRKVGVVVQTTQTRERLRAVIAALVGRVDELRLIDTICGATTKRQRACASLSAQVDCMLVIGGKMSANTCHLAEIAAEYCTQVHHIELASELEPSWFTPSSRVGITAGASTPQYQIDEVVAALRALDSEFAAAAAPQTTAPDSTPTCVTNASTGKNAAR</sequence>
<comment type="cofactor">
    <cofactor evidence="5">
        <name>[4Fe-4S] cluster</name>
        <dbReference type="ChEBI" id="CHEBI:49883"/>
    </cofactor>
    <text evidence="5">Binds 1 [4Fe-4S] cluster per subunit.</text>
</comment>
<evidence type="ECO:0000256" key="4">
    <source>
        <dbReference type="ARBA" id="ARBA00023014"/>
    </source>
</evidence>
<feature type="binding site" evidence="5">
    <location>
        <position position="123"/>
    </location>
    <ligand>
        <name>isopentenyl diphosphate</name>
        <dbReference type="ChEBI" id="CHEBI:128769"/>
    </ligand>
</feature>
<comment type="catalytic activity">
    <reaction evidence="5">
        <text>isopentenyl diphosphate + 2 oxidized [2Fe-2S]-[ferredoxin] + H2O = (2E)-4-hydroxy-3-methylbut-2-enyl diphosphate + 2 reduced [2Fe-2S]-[ferredoxin] + 2 H(+)</text>
        <dbReference type="Rhea" id="RHEA:24488"/>
        <dbReference type="Rhea" id="RHEA-COMP:10000"/>
        <dbReference type="Rhea" id="RHEA-COMP:10001"/>
        <dbReference type="ChEBI" id="CHEBI:15377"/>
        <dbReference type="ChEBI" id="CHEBI:15378"/>
        <dbReference type="ChEBI" id="CHEBI:33737"/>
        <dbReference type="ChEBI" id="CHEBI:33738"/>
        <dbReference type="ChEBI" id="CHEBI:128753"/>
        <dbReference type="ChEBI" id="CHEBI:128769"/>
        <dbReference type="EC" id="1.17.7.4"/>
    </reaction>
</comment>
<feature type="active site" description="Proton donor" evidence="5">
    <location>
        <position position="125"/>
    </location>
</feature>
<dbReference type="PANTHER" id="PTHR30426">
    <property type="entry name" value="4-HYDROXY-3-METHYLBUT-2-ENYL DIPHOSPHATE REDUCTASE"/>
    <property type="match status" value="1"/>
</dbReference>
<keyword evidence="2 5" id="KW-0479">Metal-binding</keyword>
<dbReference type="NCBIfam" id="TIGR00216">
    <property type="entry name" value="ispH_lytB"/>
    <property type="match status" value="1"/>
</dbReference>
<dbReference type="HAMAP" id="MF_00191">
    <property type="entry name" value="IspH"/>
    <property type="match status" value="1"/>
</dbReference>
<dbReference type="Proteomes" id="UP000004431">
    <property type="component" value="Unassembled WGS sequence"/>
</dbReference>
<dbReference type="EC" id="1.17.7.4" evidence="5"/>
<dbReference type="GO" id="GO:0016491">
    <property type="term" value="F:oxidoreductase activity"/>
    <property type="evidence" value="ECO:0007669"/>
    <property type="project" value="UniProtKB-KW"/>
</dbReference>
<feature type="compositionally biased region" description="Polar residues" evidence="6">
    <location>
        <begin position="297"/>
        <end position="309"/>
    </location>
</feature>
<feature type="binding site" evidence="5">
    <location>
        <position position="160"/>
    </location>
    <ligand>
        <name>(2E)-4-hydroxy-3-methylbut-2-enyl diphosphate</name>
        <dbReference type="ChEBI" id="CHEBI:128753"/>
    </ligand>
</feature>
<feature type="binding site" evidence="5">
    <location>
        <position position="123"/>
    </location>
    <ligand>
        <name>dimethylallyl diphosphate</name>
        <dbReference type="ChEBI" id="CHEBI:57623"/>
    </ligand>
</feature>
<dbReference type="Pfam" id="PF02401">
    <property type="entry name" value="LYTB"/>
    <property type="match status" value="1"/>
</dbReference>
<gene>
    <name evidence="5 7" type="primary">ispH</name>
    <name evidence="7" type="ORF">HMPREF9248_0791</name>
</gene>
<dbReference type="InterPro" id="IPR003451">
    <property type="entry name" value="LytB/IspH"/>
</dbReference>
<feature type="binding site" evidence="5">
    <location>
        <position position="218"/>
    </location>
    <ligand>
        <name>(2E)-4-hydroxy-3-methylbut-2-enyl diphosphate</name>
        <dbReference type="ChEBI" id="CHEBI:128753"/>
    </ligand>
</feature>
<evidence type="ECO:0000313" key="8">
    <source>
        <dbReference type="Proteomes" id="UP000004431"/>
    </source>
</evidence>
<comment type="catalytic activity">
    <reaction evidence="5">
        <text>dimethylallyl diphosphate + 2 oxidized [2Fe-2S]-[ferredoxin] + H2O = (2E)-4-hydroxy-3-methylbut-2-enyl diphosphate + 2 reduced [2Fe-2S]-[ferredoxin] + 2 H(+)</text>
        <dbReference type="Rhea" id="RHEA:24825"/>
        <dbReference type="Rhea" id="RHEA-COMP:10000"/>
        <dbReference type="Rhea" id="RHEA-COMP:10001"/>
        <dbReference type="ChEBI" id="CHEBI:15377"/>
        <dbReference type="ChEBI" id="CHEBI:15378"/>
        <dbReference type="ChEBI" id="CHEBI:33737"/>
        <dbReference type="ChEBI" id="CHEBI:33738"/>
        <dbReference type="ChEBI" id="CHEBI:57623"/>
        <dbReference type="ChEBI" id="CHEBI:128753"/>
        <dbReference type="EC" id="1.17.7.4"/>
    </reaction>
</comment>
<feature type="compositionally biased region" description="Low complexity" evidence="6">
    <location>
        <begin position="284"/>
        <end position="296"/>
    </location>
</feature>
<proteinExistence type="inferred from homology"/>
<dbReference type="PANTHER" id="PTHR30426:SF0">
    <property type="entry name" value="4-HYDROXY-3-METHYLBUT-2-ENYL DIPHOSPHATE REDUCTASE"/>
    <property type="match status" value="1"/>
</dbReference>
<feature type="binding site" evidence="5">
    <location>
        <position position="260"/>
    </location>
    <ligand>
        <name>isopentenyl diphosphate</name>
        <dbReference type="ChEBI" id="CHEBI:128769"/>
    </ligand>
</feature>
<feature type="binding site" evidence="5">
    <location>
        <position position="216"/>
    </location>
    <ligand>
        <name>dimethylallyl diphosphate</name>
        <dbReference type="ChEBI" id="CHEBI:57623"/>
    </ligand>
</feature>
<feature type="binding site" evidence="5">
    <location>
        <position position="41"/>
    </location>
    <ligand>
        <name>(2E)-4-hydroxy-3-methylbut-2-enyl diphosphate</name>
        <dbReference type="ChEBI" id="CHEBI:128753"/>
    </ligand>
</feature>
<feature type="binding site" evidence="5">
    <location>
        <position position="216"/>
    </location>
    <ligand>
        <name>isopentenyl diphosphate</name>
        <dbReference type="ChEBI" id="CHEBI:128769"/>
    </ligand>
</feature>
<feature type="binding site" evidence="5">
    <location>
        <position position="218"/>
    </location>
    <ligand>
        <name>dimethylallyl diphosphate</name>
        <dbReference type="ChEBI" id="CHEBI:57623"/>
    </ligand>
</feature>
<feature type="binding site" evidence="5">
    <location>
        <position position="41"/>
    </location>
    <ligand>
        <name>isopentenyl diphosphate</name>
        <dbReference type="ChEBI" id="CHEBI:128769"/>
    </ligand>
</feature>
<keyword evidence="3 5" id="KW-0408">Iron</keyword>
<feature type="binding site" evidence="5">
    <location>
        <position position="260"/>
    </location>
    <ligand>
        <name>dimethylallyl diphosphate</name>
        <dbReference type="ChEBI" id="CHEBI:57623"/>
    </ligand>
</feature>
<keyword evidence="5 7" id="KW-0560">Oxidoreductase</keyword>
<evidence type="ECO:0000256" key="3">
    <source>
        <dbReference type="ARBA" id="ARBA00023004"/>
    </source>
</evidence>
<keyword evidence="1 5" id="KW-0004">4Fe-4S</keyword>